<proteinExistence type="predicted"/>
<evidence type="ECO:0000259" key="2">
    <source>
        <dbReference type="PROSITE" id="PS50943"/>
    </source>
</evidence>
<dbReference type="AlphaFoldDB" id="A0A5R9BCU8"/>
<dbReference type="InterPro" id="IPR001387">
    <property type="entry name" value="Cro/C1-type_HTH"/>
</dbReference>
<evidence type="ECO:0000313" key="3">
    <source>
        <dbReference type="EMBL" id="TLP97469.1"/>
    </source>
</evidence>
<dbReference type="InterPro" id="IPR010982">
    <property type="entry name" value="Lambda_DNA-bd_dom_sf"/>
</dbReference>
<dbReference type="PROSITE" id="PS50943">
    <property type="entry name" value="HTH_CROC1"/>
    <property type="match status" value="1"/>
</dbReference>
<protein>
    <submittedName>
        <fullName evidence="3">Helix-turn-helix transcriptional regulator</fullName>
    </submittedName>
</protein>
<sequence length="87" mass="9342">MSRKASPPAAAGTRDHPVRVLRKDLRMTQAELAGSVGVSRQTIVAVEQGDYAPSVFLALRIARLLGTTVEVLFGAGEPVPEKSERRT</sequence>
<feature type="domain" description="HTH cro/C1-type" evidence="2">
    <location>
        <begin position="18"/>
        <end position="72"/>
    </location>
</feature>
<dbReference type="SMART" id="SM00530">
    <property type="entry name" value="HTH_XRE"/>
    <property type="match status" value="1"/>
</dbReference>
<gene>
    <name evidence="3" type="ORF">FEF26_07335</name>
</gene>
<reference evidence="3 4" key="1">
    <citation type="submission" date="2019-05" db="EMBL/GenBank/DDBJ databases">
        <title>Nesterenkonia sp. GY074 isolated from the Southern Atlantic Ocean.</title>
        <authorList>
            <person name="Zhang G."/>
        </authorList>
    </citation>
    <scope>NUCLEOTIDE SEQUENCE [LARGE SCALE GENOMIC DNA]</scope>
    <source>
        <strain evidence="3 4">GY074</strain>
    </source>
</reference>
<evidence type="ECO:0000256" key="1">
    <source>
        <dbReference type="ARBA" id="ARBA00023125"/>
    </source>
</evidence>
<dbReference type="PANTHER" id="PTHR46558:SF4">
    <property type="entry name" value="DNA-BIDING PHAGE PROTEIN"/>
    <property type="match status" value="1"/>
</dbReference>
<name>A0A5R9BCU8_9MICC</name>
<dbReference type="EMBL" id="VAVZ01000017">
    <property type="protein sequence ID" value="TLP97469.1"/>
    <property type="molecule type" value="Genomic_DNA"/>
</dbReference>
<dbReference type="PANTHER" id="PTHR46558">
    <property type="entry name" value="TRACRIPTIONAL REGULATORY PROTEIN-RELATED-RELATED"/>
    <property type="match status" value="1"/>
</dbReference>
<keyword evidence="1" id="KW-0238">DNA-binding</keyword>
<dbReference type="OrthoDB" id="7428772at2"/>
<accession>A0A5R9BCU8</accession>
<organism evidence="3 4">
    <name type="scientific">Nesterenkonia salmonea</name>
    <dbReference type="NCBI Taxonomy" id="1804987"/>
    <lineage>
        <taxon>Bacteria</taxon>
        <taxon>Bacillati</taxon>
        <taxon>Actinomycetota</taxon>
        <taxon>Actinomycetes</taxon>
        <taxon>Micrococcales</taxon>
        <taxon>Micrococcaceae</taxon>
        <taxon>Nesterenkonia</taxon>
    </lineage>
</organism>
<dbReference type="GO" id="GO:0003677">
    <property type="term" value="F:DNA binding"/>
    <property type="evidence" value="ECO:0007669"/>
    <property type="project" value="UniProtKB-KW"/>
</dbReference>
<dbReference type="Gene3D" id="1.10.260.40">
    <property type="entry name" value="lambda repressor-like DNA-binding domains"/>
    <property type="match status" value="1"/>
</dbReference>
<dbReference type="Proteomes" id="UP000310458">
    <property type="component" value="Unassembled WGS sequence"/>
</dbReference>
<dbReference type="Pfam" id="PF01381">
    <property type="entry name" value="HTH_3"/>
    <property type="match status" value="1"/>
</dbReference>
<comment type="caution">
    <text evidence="3">The sequence shown here is derived from an EMBL/GenBank/DDBJ whole genome shotgun (WGS) entry which is preliminary data.</text>
</comment>
<dbReference type="SUPFAM" id="SSF47413">
    <property type="entry name" value="lambda repressor-like DNA-binding domains"/>
    <property type="match status" value="1"/>
</dbReference>
<keyword evidence="4" id="KW-1185">Reference proteome</keyword>
<dbReference type="CDD" id="cd00093">
    <property type="entry name" value="HTH_XRE"/>
    <property type="match status" value="1"/>
</dbReference>
<evidence type="ECO:0000313" key="4">
    <source>
        <dbReference type="Proteomes" id="UP000310458"/>
    </source>
</evidence>